<reference evidence="1 2" key="1">
    <citation type="journal article" date="2019" name="Int. J. Syst. Evol. Microbiol.">
        <title>The Global Catalogue of Microorganisms (GCM) 10K type strain sequencing project: providing services to taxonomists for standard genome sequencing and annotation.</title>
        <authorList>
            <consortium name="The Broad Institute Genomics Platform"/>
            <consortium name="The Broad Institute Genome Sequencing Center for Infectious Disease"/>
            <person name="Wu L."/>
            <person name="Ma J."/>
        </authorList>
    </citation>
    <scope>NUCLEOTIDE SEQUENCE [LARGE SCALE GENOMIC DNA]</scope>
    <source>
        <strain evidence="1 2">JCM 13250</strain>
    </source>
</reference>
<proteinExistence type="predicted"/>
<evidence type="ECO:0000313" key="1">
    <source>
        <dbReference type="EMBL" id="GAA1815345.1"/>
    </source>
</evidence>
<organism evidence="1 2">
    <name type="scientific">Luedemannella flava</name>
    <dbReference type="NCBI Taxonomy" id="349316"/>
    <lineage>
        <taxon>Bacteria</taxon>
        <taxon>Bacillati</taxon>
        <taxon>Actinomycetota</taxon>
        <taxon>Actinomycetes</taxon>
        <taxon>Micromonosporales</taxon>
        <taxon>Micromonosporaceae</taxon>
        <taxon>Luedemannella</taxon>
    </lineage>
</organism>
<dbReference type="EMBL" id="BAAALT010000132">
    <property type="protein sequence ID" value="GAA1815345.1"/>
    <property type="molecule type" value="Genomic_DNA"/>
</dbReference>
<comment type="caution">
    <text evidence="1">The sequence shown here is derived from an EMBL/GenBank/DDBJ whole genome shotgun (WGS) entry which is preliminary data.</text>
</comment>
<keyword evidence="2" id="KW-1185">Reference proteome</keyword>
<evidence type="ECO:0000313" key="2">
    <source>
        <dbReference type="Proteomes" id="UP001500218"/>
    </source>
</evidence>
<dbReference type="Proteomes" id="UP001500218">
    <property type="component" value="Unassembled WGS sequence"/>
</dbReference>
<gene>
    <name evidence="1" type="ORF">GCM10009682_40470</name>
</gene>
<name>A0ABN2M9C7_9ACTN</name>
<accession>A0ABN2M9C7</accession>
<sequence>MNHADKGPFREEGARDMSQAYPAIVKLSSRIQTPWGYMVKR</sequence>
<protein>
    <submittedName>
        <fullName evidence="1">Uncharacterized protein</fullName>
    </submittedName>
</protein>